<protein>
    <submittedName>
        <fullName evidence="2">Uncharacterized protein</fullName>
    </submittedName>
</protein>
<dbReference type="EMBL" id="MN739613">
    <property type="protein sequence ID" value="QHT15509.1"/>
    <property type="molecule type" value="Genomic_DNA"/>
</dbReference>
<dbReference type="Gene3D" id="2.40.40.50">
    <property type="entry name" value="Ubiquitin fusion degradation protein UFD1, N-terminal domain"/>
    <property type="match status" value="1"/>
</dbReference>
<accession>A0A6C0DHV7</accession>
<organism evidence="2">
    <name type="scientific">viral metagenome</name>
    <dbReference type="NCBI Taxonomy" id="1070528"/>
    <lineage>
        <taxon>unclassified sequences</taxon>
        <taxon>metagenomes</taxon>
        <taxon>organismal metagenomes</taxon>
    </lineage>
</organism>
<evidence type="ECO:0000313" key="2">
    <source>
        <dbReference type="EMBL" id="QHT15509.1"/>
    </source>
</evidence>
<dbReference type="InterPro" id="IPR042299">
    <property type="entry name" value="Ufd1-like_Nn"/>
</dbReference>
<dbReference type="AlphaFoldDB" id="A0A6C0DHV7"/>
<name>A0A6C0DHV7_9ZZZZ</name>
<sequence length="273" mass="30678">MSSFEEILPIRSLTFVEVDKEHSDEILVPRSVLQAWMEHYPPGCPLLATLTNPITEQVQTVCIGSHNPDTDDRTIYAPLWIMDQISTVTDDPVSLQPLFEQPLPATKLVLKPLDRIAYDTDFRSVIEEYLDMFHVLQTGITLMVPVKDLGGYEIAVLVETTEPDLVVRLGGEVEFEIVPLVLTEQEDQVMTNSITNEIANETVIPDLIPTPFETLTTVTSVTPVEEADYNKQHRERMRLAWLKRSQTLQQQEQSLADIAPQTSEATSKSSGMA</sequence>
<evidence type="ECO:0000256" key="1">
    <source>
        <dbReference type="SAM" id="MobiDB-lite"/>
    </source>
</evidence>
<reference evidence="2" key="1">
    <citation type="journal article" date="2020" name="Nature">
        <title>Giant virus diversity and host interactions through global metagenomics.</title>
        <authorList>
            <person name="Schulz F."/>
            <person name="Roux S."/>
            <person name="Paez-Espino D."/>
            <person name="Jungbluth S."/>
            <person name="Walsh D.A."/>
            <person name="Denef V.J."/>
            <person name="McMahon K.D."/>
            <person name="Konstantinidis K.T."/>
            <person name="Eloe-Fadrosh E.A."/>
            <person name="Kyrpides N.C."/>
            <person name="Woyke T."/>
        </authorList>
    </citation>
    <scope>NUCLEOTIDE SEQUENCE</scope>
    <source>
        <strain evidence="2">GVMAG-M-3300023174-176</strain>
    </source>
</reference>
<proteinExistence type="predicted"/>
<feature type="region of interest" description="Disordered" evidence="1">
    <location>
        <begin position="252"/>
        <end position="273"/>
    </location>
</feature>